<evidence type="ECO:0000256" key="2">
    <source>
        <dbReference type="ARBA" id="ARBA00022475"/>
    </source>
</evidence>
<feature type="transmembrane region" description="Helical" evidence="10">
    <location>
        <begin position="212"/>
        <end position="233"/>
    </location>
</feature>
<dbReference type="InterPro" id="IPR001817">
    <property type="entry name" value="Vasoprsn_rcpt"/>
</dbReference>
<sequence>MSEEASPAPSPPAGTTPGPWAAAAAAPRDGALAAAEVGVLAAVLALALGGNALVLAALGRAGGPRPAPPLRRYLRHLSAADLGVAGGQVLPQLLWDLTDRFRGPDALCRATKYLQAVAMFASAYVAVAMAYDRHRAICRPWAGRRQRPCATPVPPPVPAMRPMSLGPPGSPPVSPLCPTPPGPPVSPPCGGGRWRRWVSWGRRRWRGLRGRWGPLATAWSLSLLFGLPQVGIFGQREVAAGERDCWAAFAQPWGARAYVTWVALAVLVAPAALLAGLQAAVARALGRAPAALSRARAKSHRMALVVLGVYVGCWAPFFCAQLWAVWDPHAPVEGPAFTILMLLASLNSCTNPWIYAAFSTSLSRAMAQLLCPCRRPRAPP</sequence>
<feature type="transmembrane region" description="Helical" evidence="10">
    <location>
        <begin position="37"/>
        <end position="61"/>
    </location>
</feature>
<dbReference type="GeneID" id="136995243"/>
<comment type="similarity">
    <text evidence="10">Belongs to the G-protein coupled receptor 1 family. Vasopressin/oxytocin receptor subfamily.</text>
</comment>
<dbReference type="PANTHER" id="PTHR24241">
    <property type="entry name" value="NEUROPEPTIDE RECEPTOR-RELATED G-PROTEIN COUPLED RECEPTOR"/>
    <property type="match status" value="1"/>
</dbReference>
<name>A0ABM4G1V3_9AVES</name>
<dbReference type="InterPro" id="IPR000276">
    <property type="entry name" value="GPCR_Rhodpsn"/>
</dbReference>
<dbReference type="PROSITE" id="PS50262">
    <property type="entry name" value="G_PROTEIN_RECEP_F1_2"/>
    <property type="match status" value="1"/>
</dbReference>
<feature type="domain" description="G-protein coupled receptors family 1 profile" evidence="12">
    <location>
        <begin position="50"/>
        <end position="355"/>
    </location>
</feature>
<comment type="caution">
    <text evidence="10">Lacks conserved residue(s) required for the propagation of feature annotation.</text>
</comment>
<evidence type="ECO:0000256" key="10">
    <source>
        <dbReference type="RuleBase" id="RU046427"/>
    </source>
</evidence>
<keyword evidence="5 10" id="KW-0297">G-protein coupled receptor</keyword>
<proteinExistence type="inferred from homology"/>
<dbReference type="Proteomes" id="UP001652627">
    <property type="component" value="Chromosome 41"/>
</dbReference>
<keyword evidence="7 10" id="KW-0675">Receptor</keyword>
<dbReference type="Pfam" id="PF00001">
    <property type="entry name" value="7tm_1"/>
    <property type="match status" value="2"/>
</dbReference>
<evidence type="ECO:0000259" key="12">
    <source>
        <dbReference type="PROSITE" id="PS50262"/>
    </source>
</evidence>
<evidence type="ECO:0000256" key="1">
    <source>
        <dbReference type="ARBA" id="ARBA00004651"/>
    </source>
</evidence>
<evidence type="ECO:0000256" key="5">
    <source>
        <dbReference type="ARBA" id="ARBA00023040"/>
    </source>
</evidence>
<evidence type="ECO:0000256" key="6">
    <source>
        <dbReference type="ARBA" id="ARBA00023136"/>
    </source>
</evidence>
<evidence type="ECO:0000313" key="14">
    <source>
        <dbReference type="RefSeq" id="XP_067171180.1"/>
    </source>
</evidence>
<keyword evidence="9 10" id="KW-0807">Transducer</keyword>
<evidence type="ECO:0000313" key="13">
    <source>
        <dbReference type="Proteomes" id="UP001652627"/>
    </source>
</evidence>
<keyword evidence="3 10" id="KW-0812">Transmembrane</keyword>
<dbReference type="PROSITE" id="PS00237">
    <property type="entry name" value="G_PROTEIN_RECEP_F1_1"/>
    <property type="match status" value="1"/>
</dbReference>
<comment type="subcellular location">
    <subcellularLocation>
        <location evidence="1 10">Cell membrane</location>
        <topology evidence="1 10">Multi-pass membrane protein</topology>
    </subcellularLocation>
</comment>
<feature type="transmembrane region" description="Helical" evidence="10">
    <location>
        <begin position="336"/>
        <end position="358"/>
    </location>
</feature>
<keyword evidence="8 10" id="KW-0325">Glycoprotein</keyword>
<evidence type="ECO:0000256" key="4">
    <source>
        <dbReference type="ARBA" id="ARBA00022989"/>
    </source>
</evidence>
<keyword evidence="2" id="KW-1003">Cell membrane</keyword>
<accession>A0ABM4G1V3</accession>
<keyword evidence="4 10" id="KW-1133">Transmembrane helix</keyword>
<feature type="transmembrane region" description="Helical" evidence="10">
    <location>
        <begin position="302"/>
        <end position="324"/>
    </location>
</feature>
<evidence type="ECO:0000256" key="3">
    <source>
        <dbReference type="ARBA" id="ARBA00022692"/>
    </source>
</evidence>
<keyword evidence="13" id="KW-1185">Reference proteome</keyword>
<evidence type="ECO:0000256" key="11">
    <source>
        <dbReference type="SAM" id="MobiDB-lite"/>
    </source>
</evidence>
<evidence type="ECO:0000256" key="7">
    <source>
        <dbReference type="ARBA" id="ARBA00023170"/>
    </source>
</evidence>
<organism evidence="13 14">
    <name type="scientific">Apteryx mantelli</name>
    <name type="common">North Island brown kiwi</name>
    <dbReference type="NCBI Taxonomy" id="2696672"/>
    <lineage>
        <taxon>Eukaryota</taxon>
        <taxon>Metazoa</taxon>
        <taxon>Chordata</taxon>
        <taxon>Craniata</taxon>
        <taxon>Vertebrata</taxon>
        <taxon>Euteleostomi</taxon>
        <taxon>Archelosauria</taxon>
        <taxon>Archosauria</taxon>
        <taxon>Dinosauria</taxon>
        <taxon>Saurischia</taxon>
        <taxon>Theropoda</taxon>
        <taxon>Coelurosauria</taxon>
        <taxon>Aves</taxon>
        <taxon>Palaeognathae</taxon>
        <taxon>Apterygiformes</taxon>
        <taxon>Apterygidae</taxon>
        <taxon>Apteryx</taxon>
    </lineage>
</organism>
<dbReference type="Gene3D" id="1.20.1070.10">
    <property type="entry name" value="Rhodopsin 7-helix transmembrane proteins"/>
    <property type="match status" value="2"/>
</dbReference>
<feature type="region of interest" description="Disordered" evidence="11">
    <location>
        <begin position="1"/>
        <end position="22"/>
    </location>
</feature>
<dbReference type="SUPFAM" id="SSF81321">
    <property type="entry name" value="Family A G protein-coupled receptor-like"/>
    <property type="match status" value="2"/>
</dbReference>
<feature type="transmembrane region" description="Helical" evidence="10">
    <location>
        <begin position="258"/>
        <end position="281"/>
    </location>
</feature>
<reference evidence="14" key="1">
    <citation type="submission" date="2025-08" db="UniProtKB">
        <authorList>
            <consortium name="RefSeq"/>
        </authorList>
    </citation>
    <scope>IDENTIFICATION</scope>
    <source>
        <tissue evidence="14">Blood</tissue>
    </source>
</reference>
<dbReference type="PRINTS" id="PR00237">
    <property type="entry name" value="GPCRRHODOPSN"/>
</dbReference>
<dbReference type="PRINTS" id="PR00896">
    <property type="entry name" value="VASOPRESSINR"/>
</dbReference>
<dbReference type="InterPro" id="IPR017452">
    <property type="entry name" value="GPCR_Rhodpsn_7TM"/>
</dbReference>
<gene>
    <name evidence="14" type="primary">LOC136995243</name>
</gene>
<evidence type="ECO:0000256" key="9">
    <source>
        <dbReference type="ARBA" id="ARBA00023224"/>
    </source>
</evidence>
<dbReference type="PANTHER" id="PTHR24241:SF20">
    <property type="entry name" value="VASOPRESSIN V2 RECEPTOR"/>
    <property type="match status" value="1"/>
</dbReference>
<dbReference type="RefSeq" id="XP_067171180.1">
    <property type="nucleotide sequence ID" value="XM_067315079.1"/>
</dbReference>
<evidence type="ECO:0000256" key="8">
    <source>
        <dbReference type="ARBA" id="ARBA00023180"/>
    </source>
</evidence>
<protein>
    <submittedName>
        <fullName evidence="14">Vasopressin V2 receptor-like</fullName>
    </submittedName>
</protein>
<keyword evidence="6 10" id="KW-0472">Membrane</keyword>